<gene>
    <name evidence="2" type="ORF">LIER_32343</name>
</gene>
<comment type="caution">
    <text evidence="2">The sequence shown here is derived from an EMBL/GenBank/DDBJ whole genome shotgun (WGS) entry which is preliminary data.</text>
</comment>
<dbReference type="InterPro" id="IPR052343">
    <property type="entry name" value="Retrotransposon-Effector_Assoc"/>
</dbReference>
<evidence type="ECO:0000313" key="2">
    <source>
        <dbReference type="EMBL" id="GAA0185055.1"/>
    </source>
</evidence>
<dbReference type="EMBL" id="BAABME010012383">
    <property type="protein sequence ID" value="GAA0185055.1"/>
    <property type="molecule type" value="Genomic_DNA"/>
</dbReference>
<dbReference type="PANTHER" id="PTHR46890">
    <property type="entry name" value="NON-LTR RETROLELEMENT REVERSE TRANSCRIPTASE-LIKE PROTEIN-RELATED"/>
    <property type="match status" value="1"/>
</dbReference>
<sequence length="195" mass="22235">MAGGKAPGPDSMSPKFFQHYWDIMGEDLGQMVLNFLNHGIFLRKFNFTLIILIPKVEKPINMTQFRPIALCNSVAKVIAKMLATRLKRVLPNVISESQNAFVPNKLITGNVLLSYELHHVIKHKKSGPLGLMSIKLDMLKAYDKIEWSFLNEMMIQLNFSNKWINLVMTYVESISYSVLINGEQTGYFKPRKGLS</sequence>
<organism evidence="2 3">
    <name type="scientific">Lithospermum erythrorhizon</name>
    <name type="common">Purple gromwell</name>
    <name type="synonym">Lithospermum officinale var. erythrorhizon</name>
    <dbReference type="NCBI Taxonomy" id="34254"/>
    <lineage>
        <taxon>Eukaryota</taxon>
        <taxon>Viridiplantae</taxon>
        <taxon>Streptophyta</taxon>
        <taxon>Embryophyta</taxon>
        <taxon>Tracheophyta</taxon>
        <taxon>Spermatophyta</taxon>
        <taxon>Magnoliopsida</taxon>
        <taxon>eudicotyledons</taxon>
        <taxon>Gunneridae</taxon>
        <taxon>Pentapetalae</taxon>
        <taxon>asterids</taxon>
        <taxon>lamiids</taxon>
        <taxon>Boraginales</taxon>
        <taxon>Boraginaceae</taxon>
        <taxon>Boraginoideae</taxon>
        <taxon>Lithospermeae</taxon>
        <taxon>Lithospermum</taxon>
    </lineage>
</organism>
<accession>A0AAV3RWP4</accession>
<dbReference type="PANTHER" id="PTHR46890:SF48">
    <property type="entry name" value="RNA-DIRECTED DNA POLYMERASE"/>
    <property type="match status" value="1"/>
</dbReference>
<feature type="domain" description="Reverse transcriptase" evidence="1">
    <location>
        <begin position="55"/>
        <end position="188"/>
    </location>
</feature>
<dbReference type="InterPro" id="IPR043502">
    <property type="entry name" value="DNA/RNA_pol_sf"/>
</dbReference>
<dbReference type="InterPro" id="IPR000477">
    <property type="entry name" value="RT_dom"/>
</dbReference>
<keyword evidence="3" id="KW-1185">Reference proteome</keyword>
<reference evidence="2 3" key="1">
    <citation type="submission" date="2024-01" db="EMBL/GenBank/DDBJ databases">
        <title>The complete chloroplast genome sequence of Lithospermum erythrorhizon: insights into the phylogenetic relationship among Boraginaceae species and the maternal lineages of purple gromwells.</title>
        <authorList>
            <person name="Okada T."/>
            <person name="Watanabe K."/>
        </authorList>
    </citation>
    <scope>NUCLEOTIDE SEQUENCE [LARGE SCALE GENOMIC DNA]</scope>
</reference>
<evidence type="ECO:0000313" key="3">
    <source>
        <dbReference type="Proteomes" id="UP001454036"/>
    </source>
</evidence>
<dbReference type="SUPFAM" id="SSF56672">
    <property type="entry name" value="DNA/RNA polymerases"/>
    <property type="match status" value="1"/>
</dbReference>
<name>A0AAV3RWP4_LITER</name>
<proteinExistence type="predicted"/>
<evidence type="ECO:0000259" key="1">
    <source>
        <dbReference type="Pfam" id="PF00078"/>
    </source>
</evidence>
<dbReference type="Pfam" id="PF00078">
    <property type="entry name" value="RVT_1"/>
    <property type="match status" value="1"/>
</dbReference>
<dbReference type="Proteomes" id="UP001454036">
    <property type="component" value="Unassembled WGS sequence"/>
</dbReference>
<dbReference type="AlphaFoldDB" id="A0AAV3RWP4"/>
<protein>
    <recommendedName>
        <fullName evidence="1">Reverse transcriptase domain-containing protein</fullName>
    </recommendedName>
</protein>